<evidence type="ECO:0000313" key="4">
    <source>
        <dbReference type="EMBL" id="WZK91346.1"/>
    </source>
</evidence>
<dbReference type="Pfam" id="PF07687">
    <property type="entry name" value="M20_dimer"/>
    <property type="match status" value="1"/>
</dbReference>
<dbReference type="Proteomes" id="UP001623232">
    <property type="component" value="Plasmid unnamed2"/>
</dbReference>
<sequence length="417" mass="45015">MISDVRINGDRLWHSLMDMAQIGALSNGGCGRLTLTDDDQIARDLFTQWCEEAGCTVTFDRLGNMFARRPGRNPDLLPIALGSHLDTQPHGGKFDGVYGVLAGLEVVRSLNDHGIETDAAIEVVNWTNEEGARFAPAMLCSGVYSGLFDLEFALTRVDKDGLCLKEELDRIGYAGKEPCGAHDLGAFLEAHIEQGPVLERHDEIIGVVAGGQGQRWYDVVVLGCDAHSGSTPMSGRRDALIAAARIIAAVQTIALDHGPEGVGTVGELHVCPNSRNTIPGEVRFSIDFRHPDDNALSAMDEAIHAVADAERDAEVQLDMIWHNPPVHFDSRCVEAIETATRALGYPHRRMISGAGHDACQVARKVPTAMVFVPCKDGLSHNEAEWAEPDHLAAGCNVLFQAALTLSTHSALVPERPA</sequence>
<keyword evidence="5" id="KW-1185">Reference proteome</keyword>
<keyword evidence="4" id="KW-0614">Plasmid</keyword>
<dbReference type="CDD" id="cd03884">
    <property type="entry name" value="M20_bAS"/>
    <property type="match status" value="1"/>
</dbReference>
<dbReference type="NCBIfam" id="TIGR01879">
    <property type="entry name" value="hydantase"/>
    <property type="match status" value="1"/>
</dbReference>
<dbReference type="Pfam" id="PF01546">
    <property type="entry name" value="Peptidase_M20"/>
    <property type="match status" value="1"/>
</dbReference>
<proteinExistence type="inferred from homology"/>
<dbReference type="EMBL" id="CP123586">
    <property type="protein sequence ID" value="WZK91346.1"/>
    <property type="molecule type" value="Genomic_DNA"/>
</dbReference>
<reference evidence="4 5" key="1">
    <citation type="submission" date="2023-04" db="EMBL/GenBank/DDBJ databases">
        <title>Complete genome sequence of Alisedimentitalea scapharcae.</title>
        <authorList>
            <person name="Rong J.-C."/>
            <person name="Yi M.-L."/>
            <person name="Zhao Q."/>
        </authorList>
    </citation>
    <scope>NUCLEOTIDE SEQUENCE [LARGE SCALE GENOMIC DNA]</scope>
    <source>
        <strain evidence="4 5">KCTC 42119</strain>
        <plasmid evidence="4 5">unnamed2</plasmid>
    </source>
</reference>
<keyword evidence="2 4" id="KW-0378">Hydrolase</keyword>
<dbReference type="InterPro" id="IPR036264">
    <property type="entry name" value="Bact_exopeptidase_dim_dom"/>
</dbReference>
<dbReference type="Gene3D" id="3.30.70.360">
    <property type="match status" value="1"/>
</dbReference>
<dbReference type="RefSeq" id="WP_343211569.1">
    <property type="nucleotide sequence ID" value="NZ_CP123586.1"/>
</dbReference>
<dbReference type="InterPro" id="IPR010158">
    <property type="entry name" value="Amidase_Cbmase"/>
</dbReference>
<dbReference type="NCBIfam" id="NF009527">
    <property type="entry name" value="PRK12891.1"/>
    <property type="match status" value="1"/>
</dbReference>
<protein>
    <submittedName>
        <fullName evidence="4">Zn-dependent hydrolase</fullName>
    </submittedName>
</protein>
<evidence type="ECO:0000256" key="1">
    <source>
        <dbReference type="ARBA" id="ARBA00006153"/>
    </source>
</evidence>
<accession>A0ABZ2XZ13</accession>
<organism evidence="4 5">
    <name type="scientific">Aliisedimentitalea scapharcae</name>
    <dbReference type="NCBI Taxonomy" id="1524259"/>
    <lineage>
        <taxon>Bacteria</taxon>
        <taxon>Pseudomonadati</taxon>
        <taxon>Pseudomonadota</taxon>
        <taxon>Alphaproteobacteria</taxon>
        <taxon>Rhodobacterales</taxon>
        <taxon>Roseobacteraceae</taxon>
        <taxon>Aliisedimentitalea</taxon>
    </lineage>
</organism>
<evidence type="ECO:0000259" key="3">
    <source>
        <dbReference type="Pfam" id="PF07687"/>
    </source>
</evidence>
<evidence type="ECO:0000256" key="2">
    <source>
        <dbReference type="ARBA" id="ARBA00022801"/>
    </source>
</evidence>
<evidence type="ECO:0000313" key="5">
    <source>
        <dbReference type="Proteomes" id="UP001623232"/>
    </source>
</evidence>
<gene>
    <name evidence="4" type="ORF">QEZ52_22355</name>
</gene>
<dbReference type="SUPFAM" id="SSF55031">
    <property type="entry name" value="Bacterial exopeptidase dimerisation domain"/>
    <property type="match status" value="1"/>
</dbReference>
<feature type="domain" description="Peptidase M20 dimerisation" evidence="3">
    <location>
        <begin position="213"/>
        <end position="310"/>
    </location>
</feature>
<dbReference type="Gene3D" id="3.40.630.10">
    <property type="entry name" value="Zn peptidases"/>
    <property type="match status" value="1"/>
</dbReference>
<dbReference type="SUPFAM" id="SSF53187">
    <property type="entry name" value="Zn-dependent exopeptidases"/>
    <property type="match status" value="1"/>
</dbReference>
<dbReference type="PIRSF" id="PIRSF001235">
    <property type="entry name" value="Amidase_carbamoylase"/>
    <property type="match status" value="1"/>
</dbReference>
<dbReference type="NCBIfam" id="NF006769">
    <property type="entry name" value="PRK09290.1-3"/>
    <property type="match status" value="1"/>
</dbReference>
<dbReference type="NCBIfam" id="NF006771">
    <property type="entry name" value="PRK09290.1-5"/>
    <property type="match status" value="1"/>
</dbReference>
<comment type="similarity">
    <text evidence="1">Belongs to the peptidase M20 family.</text>
</comment>
<geneLocation type="plasmid" evidence="4 5">
    <name>unnamed2</name>
</geneLocation>
<dbReference type="InterPro" id="IPR011650">
    <property type="entry name" value="Peptidase_M20_dimer"/>
</dbReference>
<dbReference type="PANTHER" id="PTHR32494:SF5">
    <property type="entry name" value="ALLANTOATE AMIDOHYDROLASE"/>
    <property type="match status" value="1"/>
</dbReference>
<dbReference type="InterPro" id="IPR002933">
    <property type="entry name" value="Peptidase_M20"/>
</dbReference>
<name>A0ABZ2XZ13_9RHOB</name>
<dbReference type="GO" id="GO:0016787">
    <property type="term" value="F:hydrolase activity"/>
    <property type="evidence" value="ECO:0007669"/>
    <property type="project" value="UniProtKB-KW"/>
</dbReference>
<dbReference type="PANTHER" id="PTHR32494">
    <property type="entry name" value="ALLANTOATE DEIMINASE-RELATED"/>
    <property type="match status" value="1"/>
</dbReference>